<dbReference type="InterPro" id="IPR050345">
    <property type="entry name" value="Aliph_Amidase/BUP"/>
</dbReference>
<dbReference type="RefSeq" id="WP_171330053.1">
    <property type="nucleotide sequence ID" value="NZ_CAWPOP010000008.1"/>
</dbReference>
<proteinExistence type="predicted"/>
<feature type="domain" description="CN hydrolase" evidence="3">
    <location>
        <begin position="4"/>
        <end position="238"/>
    </location>
</feature>
<dbReference type="PANTHER" id="PTHR43674:SF2">
    <property type="entry name" value="BETA-UREIDOPROPIONASE"/>
    <property type="match status" value="1"/>
</dbReference>
<dbReference type="AlphaFoldDB" id="A0A7Y4G175"/>
<evidence type="ECO:0000313" key="4">
    <source>
        <dbReference type="EMBL" id="NOJ14537.1"/>
    </source>
</evidence>
<dbReference type="Proteomes" id="UP000519158">
    <property type="component" value="Unassembled WGS sequence"/>
</dbReference>
<accession>A0A7Y4G175</accession>
<evidence type="ECO:0000256" key="2">
    <source>
        <dbReference type="SAM" id="Coils"/>
    </source>
</evidence>
<comment type="caution">
    <text evidence="4">The sequence shown here is derived from an EMBL/GenBank/DDBJ whole genome shotgun (WGS) entry which is preliminary data.</text>
</comment>
<dbReference type="GO" id="GO:0016811">
    <property type="term" value="F:hydrolase activity, acting on carbon-nitrogen (but not peptide) bonds, in linear amides"/>
    <property type="evidence" value="ECO:0007669"/>
    <property type="project" value="TreeGrafter"/>
</dbReference>
<dbReference type="PROSITE" id="PS50263">
    <property type="entry name" value="CN_HYDROLASE"/>
    <property type="match status" value="1"/>
</dbReference>
<dbReference type="EMBL" id="VTXL01000016">
    <property type="protein sequence ID" value="NOJ14537.1"/>
    <property type="molecule type" value="Genomic_DNA"/>
</dbReference>
<dbReference type="CDD" id="cd07197">
    <property type="entry name" value="nitrilase"/>
    <property type="match status" value="1"/>
</dbReference>
<evidence type="ECO:0000313" key="5">
    <source>
        <dbReference type="Proteomes" id="UP000519158"/>
    </source>
</evidence>
<keyword evidence="2" id="KW-0175">Coiled coil</keyword>
<dbReference type="InterPro" id="IPR003010">
    <property type="entry name" value="C-N_Hydrolase"/>
</dbReference>
<name>A0A7Y4G175_VIBSP</name>
<evidence type="ECO:0000256" key="1">
    <source>
        <dbReference type="ARBA" id="ARBA00022801"/>
    </source>
</evidence>
<dbReference type="Gene3D" id="3.60.110.10">
    <property type="entry name" value="Carbon-nitrogen hydrolase"/>
    <property type="match status" value="1"/>
</dbReference>
<dbReference type="SUPFAM" id="SSF56317">
    <property type="entry name" value="Carbon-nitrogen hydrolase"/>
    <property type="match status" value="1"/>
</dbReference>
<dbReference type="InterPro" id="IPR036526">
    <property type="entry name" value="C-N_Hydrolase_sf"/>
</dbReference>
<dbReference type="Pfam" id="PF00795">
    <property type="entry name" value="CN_hydrolase"/>
    <property type="match status" value="1"/>
</dbReference>
<sequence>MNNVSITLVQLEVEYKNKQKNISRVSELLEAEASVGDITLLPELFSTGYIFNEAAEIHELCENFNNSPTIDSLTLLAAKHQTLIVAGIAEKDDGQYYNSVVVVGACGLRNKYRKVSQTKFDKEYFSRGSELLTFEHKGLKFGVAICFDIWFPEIIRGYQSVDVILHPANFGGHHSFAIAQARALEEGCHIVTCNRVGQDVVDAFTATYCGSSKVYSPRGEVMLQLSENQAVETVEVEDLSIAPQYNGIDVLDEIQQISSVLSRYQAK</sequence>
<dbReference type="PANTHER" id="PTHR43674">
    <property type="entry name" value="NITRILASE C965.09-RELATED"/>
    <property type="match status" value="1"/>
</dbReference>
<feature type="coiled-coil region" evidence="2">
    <location>
        <begin position="1"/>
        <end position="28"/>
    </location>
</feature>
<reference evidence="4 5" key="1">
    <citation type="submission" date="2019-09" db="EMBL/GenBank/DDBJ databases">
        <title>Draft genome sequencing and comparative genomics of hatchery-associated Vibrios.</title>
        <authorList>
            <person name="Kehlet-Delgado H."/>
            <person name="Mueller R.S."/>
        </authorList>
    </citation>
    <scope>NUCLEOTIDE SEQUENCE [LARGE SCALE GENOMIC DNA]</scope>
    <source>
        <strain evidence="4 5">99-70-13A3</strain>
    </source>
</reference>
<organism evidence="4 5">
    <name type="scientific">Vibrio splendidus</name>
    <dbReference type="NCBI Taxonomy" id="29497"/>
    <lineage>
        <taxon>Bacteria</taxon>
        <taxon>Pseudomonadati</taxon>
        <taxon>Pseudomonadota</taxon>
        <taxon>Gammaproteobacteria</taxon>
        <taxon>Vibrionales</taxon>
        <taxon>Vibrionaceae</taxon>
        <taxon>Vibrio</taxon>
    </lineage>
</organism>
<gene>
    <name evidence="4" type="ORF">F0234_17385</name>
</gene>
<protein>
    <submittedName>
        <fullName evidence="4">Carbon-nitrogen hydrolase family protein</fullName>
    </submittedName>
</protein>
<keyword evidence="1 4" id="KW-0378">Hydrolase</keyword>
<evidence type="ECO:0000259" key="3">
    <source>
        <dbReference type="PROSITE" id="PS50263"/>
    </source>
</evidence>